<dbReference type="PROSITE" id="PS00041">
    <property type="entry name" value="HTH_ARAC_FAMILY_1"/>
    <property type="match status" value="1"/>
</dbReference>
<reference evidence="6 7" key="2">
    <citation type="submission" date="2019-09" db="EMBL/GenBank/DDBJ databases">
        <authorList>
            <person name="Jin C."/>
        </authorList>
    </citation>
    <scope>NUCLEOTIDE SEQUENCE [LARGE SCALE GENOMIC DNA]</scope>
    <source>
        <strain evidence="6 7">AN110305</strain>
    </source>
</reference>
<reference evidence="6 7" key="1">
    <citation type="submission" date="2019-09" db="EMBL/GenBank/DDBJ databases">
        <title>Goodfellowia gen. nov., a new genus of the Pseudonocardineae related to Actinoalloteichus, containing Goodfellowia coeruleoviolacea gen. nov., comb. nov. gen. nov., comb. nov.</title>
        <authorList>
            <person name="Labeda D."/>
        </authorList>
    </citation>
    <scope>NUCLEOTIDE SEQUENCE [LARGE SCALE GENOMIC DNA]</scope>
    <source>
        <strain evidence="6 7">AN110305</strain>
    </source>
</reference>
<evidence type="ECO:0000256" key="2">
    <source>
        <dbReference type="ARBA" id="ARBA00023125"/>
    </source>
</evidence>
<evidence type="ECO:0000259" key="5">
    <source>
        <dbReference type="PROSITE" id="PS01124"/>
    </source>
</evidence>
<protein>
    <submittedName>
        <fullName evidence="6">Helix-turn-helix transcriptional regulator</fullName>
    </submittedName>
</protein>
<dbReference type="EMBL" id="VUOB01000021">
    <property type="protein sequence ID" value="KAA2262653.1"/>
    <property type="molecule type" value="Genomic_DNA"/>
</dbReference>
<name>A0A5B2XGX9_9PSEU</name>
<evidence type="ECO:0000256" key="1">
    <source>
        <dbReference type="ARBA" id="ARBA00023015"/>
    </source>
</evidence>
<keyword evidence="1" id="KW-0805">Transcription regulation</keyword>
<feature type="compositionally biased region" description="Low complexity" evidence="4">
    <location>
        <begin position="20"/>
        <end position="30"/>
    </location>
</feature>
<dbReference type="InterPro" id="IPR018062">
    <property type="entry name" value="HTH_AraC-typ_CS"/>
</dbReference>
<organism evidence="6 7">
    <name type="scientific">Solihabitans fulvus</name>
    <dbReference type="NCBI Taxonomy" id="1892852"/>
    <lineage>
        <taxon>Bacteria</taxon>
        <taxon>Bacillati</taxon>
        <taxon>Actinomycetota</taxon>
        <taxon>Actinomycetes</taxon>
        <taxon>Pseudonocardiales</taxon>
        <taxon>Pseudonocardiaceae</taxon>
        <taxon>Solihabitans</taxon>
    </lineage>
</organism>
<feature type="region of interest" description="Disordered" evidence="4">
    <location>
        <begin position="1"/>
        <end position="37"/>
    </location>
</feature>
<dbReference type="PANTHER" id="PTHR46796">
    <property type="entry name" value="HTH-TYPE TRANSCRIPTIONAL ACTIVATOR RHAS-RELATED"/>
    <property type="match status" value="1"/>
</dbReference>
<dbReference type="Pfam" id="PF12833">
    <property type="entry name" value="HTH_18"/>
    <property type="match status" value="1"/>
</dbReference>
<keyword evidence="3" id="KW-0804">Transcription</keyword>
<dbReference type="PANTHER" id="PTHR46796:SF6">
    <property type="entry name" value="ARAC SUBFAMILY"/>
    <property type="match status" value="1"/>
</dbReference>
<dbReference type="Gene3D" id="1.10.10.60">
    <property type="entry name" value="Homeodomain-like"/>
    <property type="match status" value="1"/>
</dbReference>
<dbReference type="GO" id="GO:0003700">
    <property type="term" value="F:DNA-binding transcription factor activity"/>
    <property type="evidence" value="ECO:0007669"/>
    <property type="project" value="InterPro"/>
</dbReference>
<dbReference type="InterPro" id="IPR009057">
    <property type="entry name" value="Homeodomain-like_sf"/>
</dbReference>
<keyword evidence="2" id="KW-0238">DNA-binding</keyword>
<dbReference type="InterPro" id="IPR018060">
    <property type="entry name" value="HTH_AraC"/>
</dbReference>
<evidence type="ECO:0000256" key="4">
    <source>
        <dbReference type="SAM" id="MobiDB-lite"/>
    </source>
</evidence>
<dbReference type="AlphaFoldDB" id="A0A5B2XGX9"/>
<gene>
    <name evidence="6" type="ORF">F0L68_12205</name>
</gene>
<sequence>MRPGEAPPPMSHLILGMGDPPTSTSTPTGSRSERTGDMTRYEFEFGPTDRRERLRRGAELRTALCGLLGQVHVDLVSRGAPTRMAVEVRTGIETAVGSGAHNLLRDTWQIGGGARKSLFLAVFDQARTTVLSRGLRVDIPAGHLFLASSRQPFTVIQEGACRWHVVRIDASAIQLPEAIVDQVLYRPYELGRHLRLLIENVIPATDSPGPGGRPAVDVVGFDHYVTGLAELILRSVHDADHDLPADAVRRRQVERYITRNLTDTELSVSVIAAAHAVSRRRLYQLFGGTGVAGFLRQARVGRAKALLADPAYRNHGIGQIAQLVGIRSPAHFSRLFREATGRSPLEFRRNSTTGLALGSVRS</sequence>
<feature type="domain" description="HTH araC/xylS-type" evidence="5">
    <location>
        <begin position="251"/>
        <end position="350"/>
    </location>
</feature>
<accession>A0A5B2XGX9</accession>
<dbReference type="OrthoDB" id="9799345at2"/>
<evidence type="ECO:0000256" key="3">
    <source>
        <dbReference type="ARBA" id="ARBA00023163"/>
    </source>
</evidence>
<feature type="compositionally biased region" description="Pro residues" evidence="4">
    <location>
        <begin position="1"/>
        <end position="10"/>
    </location>
</feature>
<proteinExistence type="predicted"/>
<dbReference type="SUPFAM" id="SSF46689">
    <property type="entry name" value="Homeodomain-like"/>
    <property type="match status" value="1"/>
</dbReference>
<dbReference type="InterPro" id="IPR050204">
    <property type="entry name" value="AraC_XylS_family_regulators"/>
</dbReference>
<evidence type="ECO:0000313" key="7">
    <source>
        <dbReference type="Proteomes" id="UP000323454"/>
    </source>
</evidence>
<dbReference type="Proteomes" id="UP000323454">
    <property type="component" value="Unassembled WGS sequence"/>
</dbReference>
<evidence type="ECO:0000313" key="6">
    <source>
        <dbReference type="EMBL" id="KAA2262653.1"/>
    </source>
</evidence>
<dbReference type="SMART" id="SM00342">
    <property type="entry name" value="HTH_ARAC"/>
    <property type="match status" value="1"/>
</dbReference>
<dbReference type="PROSITE" id="PS01124">
    <property type="entry name" value="HTH_ARAC_FAMILY_2"/>
    <property type="match status" value="1"/>
</dbReference>
<comment type="caution">
    <text evidence="6">The sequence shown here is derived from an EMBL/GenBank/DDBJ whole genome shotgun (WGS) entry which is preliminary data.</text>
</comment>
<keyword evidence="7" id="KW-1185">Reference proteome</keyword>
<dbReference type="GO" id="GO:0043565">
    <property type="term" value="F:sequence-specific DNA binding"/>
    <property type="evidence" value="ECO:0007669"/>
    <property type="project" value="InterPro"/>
</dbReference>